<name>A0A0V1HCX7_TRIPS</name>
<dbReference type="AlphaFoldDB" id="A0A0V1HCX7"/>
<dbReference type="Proteomes" id="UP000054805">
    <property type="component" value="Unassembled WGS sequence"/>
</dbReference>
<keyword evidence="2" id="KW-1185">Reference proteome</keyword>
<evidence type="ECO:0000313" key="1">
    <source>
        <dbReference type="EMBL" id="KRZ08047.1"/>
    </source>
</evidence>
<sequence length="217" mass="25186">MARIDFINDTSIHVMGFMTLMQAKNGHMQKGLAIWALSLQEYDYNIKYRLTNENAHALSKSTVSLCALAIQPAIPMNSSNRTLRYVPFLSTLEAHQRLRQVRHQLHLNNGAIVHTFLPLYDSDFCTWPLTHRPQVILVLAKHWDDLYLSQIWQKIAEYCRTCDKCQQLKPSAPTPRHYNCFQSDVLGDPYPSIYLEFLCPAMTRWDNLLVLQDSFTK</sequence>
<proteinExistence type="predicted"/>
<reference evidence="1 2" key="1">
    <citation type="submission" date="2015-01" db="EMBL/GenBank/DDBJ databases">
        <title>Evolution of Trichinella species and genotypes.</title>
        <authorList>
            <person name="Korhonen P.K."/>
            <person name="Edoardo P."/>
            <person name="Giuseppe L.R."/>
            <person name="Gasser R.B."/>
        </authorList>
    </citation>
    <scope>NUCLEOTIDE SEQUENCE [LARGE SCALE GENOMIC DNA]</scope>
    <source>
        <strain evidence="1">ISS588</strain>
    </source>
</reference>
<comment type="caution">
    <text evidence="1">The sequence shown here is derived from an EMBL/GenBank/DDBJ whole genome shotgun (WGS) entry which is preliminary data.</text>
</comment>
<evidence type="ECO:0000313" key="2">
    <source>
        <dbReference type="Proteomes" id="UP000054805"/>
    </source>
</evidence>
<accession>A0A0V1HCX7</accession>
<organism evidence="1 2">
    <name type="scientific">Trichinella pseudospiralis</name>
    <name type="common">Parasitic roundworm</name>
    <dbReference type="NCBI Taxonomy" id="6337"/>
    <lineage>
        <taxon>Eukaryota</taxon>
        <taxon>Metazoa</taxon>
        <taxon>Ecdysozoa</taxon>
        <taxon>Nematoda</taxon>
        <taxon>Enoplea</taxon>
        <taxon>Dorylaimia</taxon>
        <taxon>Trichinellida</taxon>
        <taxon>Trichinellidae</taxon>
        <taxon>Trichinella</taxon>
    </lineage>
</organism>
<gene>
    <name evidence="1" type="ORF">T4B_7451</name>
</gene>
<protein>
    <submittedName>
        <fullName evidence="1">Uncharacterized protein</fullName>
    </submittedName>
</protein>
<dbReference type="EMBL" id="JYDS01000404">
    <property type="protein sequence ID" value="KRZ08047.1"/>
    <property type="molecule type" value="Genomic_DNA"/>
</dbReference>